<sequence>MLVVAGYDRTLLWRRHKALAGSDRAAGLVAHTETGRQVELCSTPAHPVSRIIEDEAVITRWGTWTEVENFFKEHFKAVNSVVEIFSPESASSVRESMKFEAAMIAIEPSSSFVPISLQRDVIIVHRPGEIRNTLRITLLHTWIALCMLAAA</sequence>
<evidence type="ECO:0000313" key="2">
    <source>
        <dbReference type="Proteomes" id="UP001148838"/>
    </source>
</evidence>
<dbReference type="EMBL" id="JAJSOF020000025">
    <property type="protein sequence ID" value="KAJ4435159.1"/>
    <property type="molecule type" value="Genomic_DNA"/>
</dbReference>
<dbReference type="Proteomes" id="UP001148838">
    <property type="component" value="Unassembled WGS sequence"/>
</dbReference>
<protein>
    <recommendedName>
        <fullName evidence="3">LysR substrate-binding domain-containing protein</fullName>
    </recommendedName>
</protein>
<gene>
    <name evidence="1" type="ORF">ANN_23735</name>
</gene>
<accession>A0ABQ8SLX9</accession>
<reference evidence="1 2" key="1">
    <citation type="journal article" date="2022" name="Allergy">
        <title>Genome assembly and annotation of Periplaneta americana reveal a comprehensive cockroach allergen profile.</title>
        <authorList>
            <person name="Wang L."/>
            <person name="Xiong Q."/>
            <person name="Saelim N."/>
            <person name="Wang L."/>
            <person name="Nong W."/>
            <person name="Wan A.T."/>
            <person name="Shi M."/>
            <person name="Liu X."/>
            <person name="Cao Q."/>
            <person name="Hui J.H.L."/>
            <person name="Sookrung N."/>
            <person name="Leung T.F."/>
            <person name="Tungtrongchitr A."/>
            <person name="Tsui S.K.W."/>
        </authorList>
    </citation>
    <scope>NUCLEOTIDE SEQUENCE [LARGE SCALE GENOMIC DNA]</scope>
    <source>
        <strain evidence="1">PWHHKU_190912</strain>
    </source>
</reference>
<proteinExistence type="predicted"/>
<organism evidence="1 2">
    <name type="scientific">Periplaneta americana</name>
    <name type="common">American cockroach</name>
    <name type="synonym">Blatta americana</name>
    <dbReference type="NCBI Taxonomy" id="6978"/>
    <lineage>
        <taxon>Eukaryota</taxon>
        <taxon>Metazoa</taxon>
        <taxon>Ecdysozoa</taxon>
        <taxon>Arthropoda</taxon>
        <taxon>Hexapoda</taxon>
        <taxon>Insecta</taxon>
        <taxon>Pterygota</taxon>
        <taxon>Neoptera</taxon>
        <taxon>Polyneoptera</taxon>
        <taxon>Dictyoptera</taxon>
        <taxon>Blattodea</taxon>
        <taxon>Blattoidea</taxon>
        <taxon>Blattidae</taxon>
        <taxon>Blattinae</taxon>
        <taxon>Periplaneta</taxon>
    </lineage>
</organism>
<evidence type="ECO:0008006" key="3">
    <source>
        <dbReference type="Google" id="ProtNLM"/>
    </source>
</evidence>
<comment type="caution">
    <text evidence="1">The sequence shown here is derived from an EMBL/GenBank/DDBJ whole genome shotgun (WGS) entry which is preliminary data.</text>
</comment>
<evidence type="ECO:0000313" key="1">
    <source>
        <dbReference type="EMBL" id="KAJ4435159.1"/>
    </source>
</evidence>
<keyword evidence="2" id="KW-1185">Reference proteome</keyword>
<name>A0ABQ8SLX9_PERAM</name>